<keyword evidence="2" id="KW-1185">Reference proteome</keyword>
<evidence type="ECO:0000313" key="1">
    <source>
        <dbReference type="EMBL" id="EAZ93623.1"/>
    </source>
</evidence>
<evidence type="ECO:0000313" key="2">
    <source>
        <dbReference type="Proteomes" id="UP000003781"/>
    </source>
</evidence>
<proteinExistence type="predicted"/>
<gene>
    <name evidence="1" type="ORF">CY0110_17547</name>
</gene>
<dbReference type="AlphaFoldDB" id="A3IIJ1"/>
<dbReference type="EMBL" id="AAXW01000002">
    <property type="protein sequence ID" value="EAZ93623.1"/>
    <property type="molecule type" value="Genomic_DNA"/>
</dbReference>
<accession>A3IIJ1</accession>
<organism evidence="1 2">
    <name type="scientific">Crocosphaera chwakensis CCY0110</name>
    <dbReference type="NCBI Taxonomy" id="391612"/>
    <lineage>
        <taxon>Bacteria</taxon>
        <taxon>Bacillati</taxon>
        <taxon>Cyanobacteriota</taxon>
        <taxon>Cyanophyceae</taxon>
        <taxon>Oscillatoriophycideae</taxon>
        <taxon>Chroococcales</taxon>
        <taxon>Aphanothecaceae</taxon>
        <taxon>Crocosphaera</taxon>
        <taxon>Crocosphaera chwakensis</taxon>
    </lineage>
</organism>
<reference evidence="1 2" key="1">
    <citation type="submission" date="2007-03" db="EMBL/GenBank/DDBJ databases">
        <authorList>
            <person name="Stal L."/>
            <person name="Ferriera S."/>
            <person name="Johnson J."/>
            <person name="Kravitz S."/>
            <person name="Beeson K."/>
            <person name="Sutton G."/>
            <person name="Rogers Y.-H."/>
            <person name="Friedman R."/>
            <person name="Frazier M."/>
            <person name="Venter J.C."/>
        </authorList>
    </citation>
    <scope>NUCLEOTIDE SEQUENCE [LARGE SCALE GENOMIC DNA]</scope>
    <source>
        <strain evidence="1 2">CCY0110</strain>
    </source>
</reference>
<dbReference type="Proteomes" id="UP000003781">
    <property type="component" value="Unassembled WGS sequence"/>
</dbReference>
<comment type="caution">
    <text evidence="1">The sequence shown here is derived from an EMBL/GenBank/DDBJ whole genome shotgun (WGS) entry which is preliminary data.</text>
</comment>
<name>A3IIJ1_9CHRO</name>
<sequence length="20" mass="2272">MIGTRSCSSDTSIYNDFNNF</sequence>
<protein>
    <submittedName>
        <fullName evidence="1">Uncharacterized protein</fullName>
    </submittedName>
</protein>